<accession>A0A5J4RSW6</accession>
<dbReference type="InterPro" id="IPR021255">
    <property type="entry name" value="DUF2807"/>
</dbReference>
<evidence type="ECO:0000313" key="2">
    <source>
        <dbReference type="EMBL" id="KAA6336113.1"/>
    </source>
</evidence>
<gene>
    <name evidence="2" type="ORF">EZS27_015718</name>
</gene>
<dbReference type="Pfam" id="PF10988">
    <property type="entry name" value="DUF2807"/>
    <property type="match status" value="1"/>
</dbReference>
<dbReference type="Gene3D" id="2.160.20.120">
    <property type="match status" value="1"/>
</dbReference>
<dbReference type="PANTHER" id="PTHR39200">
    <property type="entry name" value="HYPOTHETICAL EXPORTED PROTEIN"/>
    <property type="match status" value="1"/>
</dbReference>
<feature type="domain" description="Putative auto-transporter adhesin head GIN" evidence="1">
    <location>
        <begin position="42"/>
        <end position="225"/>
    </location>
</feature>
<sequence>MQSCIIIAFGTKTANSSVTIDSKDVIKGNKNIINAEIPVSGYSEISLNVPGEVIYRQLSEKNPSLKIEVDANILPLLEAKVEGNCLKISKKKNVNIQPSRLTIRTNSTNLNKISTSGFANIHLNGKIKSKNMDINISGSSNITSEQLYCDFLNVKVSGLGNLQLNGAGKRTSFSVSGLGNIHAYNYVVEEFNGNISGSGEMYINATKSLNMMVSGSGKIRYTGHPQVSSNISGSGSIKSANE</sequence>
<comment type="caution">
    <text evidence="2">The sequence shown here is derived from an EMBL/GenBank/DDBJ whole genome shotgun (WGS) entry which is preliminary data.</text>
</comment>
<name>A0A5J4RSW6_9ZZZZ</name>
<dbReference type="AlphaFoldDB" id="A0A5J4RSW6"/>
<protein>
    <recommendedName>
        <fullName evidence="1">Putative auto-transporter adhesin head GIN domain-containing protein</fullName>
    </recommendedName>
</protein>
<proteinExistence type="predicted"/>
<organism evidence="2">
    <name type="scientific">termite gut metagenome</name>
    <dbReference type="NCBI Taxonomy" id="433724"/>
    <lineage>
        <taxon>unclassified sequences</taxon>
        <taxon>metagenomes</taxon>
        <taxon>organismal metagenomes</taxon>
    </lineage>
</organism>
<dbReference type="EMBL" id="SNRY01000827">
    <property type="protein sequence ID" value="KAA6336113.1"/>
    <property type="molecule type" value="Genomic_DNA"/>
</dbReference>
<evidence type="ECO:0000259" key="1">
    <source>
        <dbReference type="Pfam" id="PF10988"/>
    </source>
</evidence>
<dbReference type="PANTHER" id="PTHR39200:SF1">
    <property type="entry name" value="AUTO-TRANSPORTER ADHESIN HEAD GIN DOMAIN-CONTAINING PROTEIN-RELATED"/>
    <property type="match status" value="1"/>
</dbReference>
<reference evidence="2" key="1">
    <citation type="submission" date="2019-03" db="EMBL/GenBank/DDBJ databases">
        <title>Single cell metagenomics reveals metabolic interactions within the superorganism composed of flagellate Streblomastix strix and complex community of Bacteroidetes bacteria on its surface.</title>
        <authorList>
            <person name="Treitli S.C."/>
            <person name="Kolisko M."/>
            <person name="Husnik F."/>
            <person name="Keeling P."/>
            <person name="Hampl V."/>
        </authorList>
    </citation>
    <scope>NUCLEOTIDE SEQUENCE</scope>
    <source>
        <strain evidence="2">STM</strain>
    </source>
</reference>